<evidence type="ECO:0000313" key="12">
    <source>
        <dbReference type="RefSeq" id="XP_013910521.1"/>
    </source>
</evidence>
<evidence type="ECO:0000256" key="9">
    <source>
        <dbReference type="ARBA" id="ARBA00023136"/>
    </source>
</evidence>
<keyword evidence="11" id="KW-1185">Reference proteome</keyword>
<dbReference type="PANTHER" id="PTHR14995">
    <property type="entry name" value="AMNIONLESS"/>
    <property type="match status" value="1"/>
</dbReference>
<evidence type="ECO:0000256" key="1">
    <source>
        <dbReference type="ARBA" id="ARBA00004251"/>
    </source>
</evidence>
<dbReference type="GO" id="GO:0016324">
    <property type="term" value="C:apical plasma membrane"/>
    <property type="evidence" value="ECO:0007669"/>
    <property type="project" value="TreeGrafter"/>
</dbReference>
<keyword evidence="3" id="KW-0813">Transport</keyword>
<keyword evidence="5" id="KW-0812">Transmembrane</keyword>
<gene>
    <name evidence="12" type="primary">AMN</name>
</gene>
<evidence type="ECO:0000256" key="3">
    <source>
        <dbReference type="ARBA" id="ARBA00022448"/>
    </source>
</evidence>
<accession>A0A6I9X874</accession>
<reference evidence="12" key="1">
    <citation type="submission" date="2025-08" db="UniProtKB">
        <authorList>
            <consortium name="RefSeq"/>
        </authorList>
    </citation>
    <scope>IDENTIFICATION</scope>
    <source>
        <tissue evidence="12">Skeletal muscle</tissue>
    </source>
</reference>
<evidence type="ECO:0000256" key="6">
    <source>
        <dbReference type="ARBA" id="ARBA00022729"/>
    </source>
</evidence>
<dbReference type="KEGG" id="tsr:106540059"/>
<dbReference type="Pfam" id="PF14828">
    <property type="entry name" value="Amnionless"/>
    <property type="match status" value="1"/>
</dbReference>
<evidence type="ECO:0000256" key="2">
    <source>
        <dbReference type="ARBA" id="ARBA00021200"/>
    </source>
</evidence>
<sequence length="125" mass="14030">MKVFFSFFVLLEIFGSSVAVYKQWIPNTNFENATNWDQNRIPCAKDTILFGSTKIVSVFVQASHSLTDMYLPLNGEFIMAPTAGFAAFDGNYSPGCETVDIPLKEEDVEALSVQENPMFHAVQEY</sequence>
<dbReference type="GO" id="GO:0006898">
    <property type="term" value="P:receptor-mediated endocytosis"/>
    <property type="evidence" value="ECO:0007669"/>
    <property type="project" value="TreeGrafter"/>
</dbReference>
<dbReference type="RefSeq" id="XP_013910521.1">
    <property type="nucleotide sequence ID" value="XM_014055046.1"/>
</dbReference>
<protein>
    <recommendedName>
        <fullName evidence="2">Protein amnionless</fullName>
    </recommendedName>
</protein>
<dbReference type="AlphaFoldDB" id="A0A6I9X874"/>
<dbReference type="OrthoDB" id="10067964at2759"/>
<dbReference type="CTD" id="81693"/>
<keyword evidence="6 10" id="KW-0732">Signal</keyword>
<dbReference type="GeneID" id="106540059"/>
<keyword evidence="8" id="KW-1133">Transmembrane helix</keyword>
<organism evidence="11 12">
    <name type="scientific">Thamnophis sirtalis</name>
    <dbReference type="NCBI Taxonomy" id="35019"/>
    <lineage>
        <taxon>Eukaryota</taxon>
        <taxon>Metazoa</taxon>
        <taxon>Chordata</taxon>
        <taxon>Craniata</taxon>
        <taxon>Vertebrata</taxon>
        <taxon>Euteleostomi</taxon>
        <taxon>Lepidosauria</taxon>
        <taxon>Squamata</taxon>
        <taxon>Bifurcata</taxon>
        <taxon>Unidentata</taxon>
        <taxon>Episquamata</taxon>
        <taxon>Toxicofera</taxon>
        <taxon>Serpentes</taxon>
        <taxon>Colubroidea</taxon>
        <taxon>Colubridae</taxon>
        <taxon>Natricinae</taxon>
        <taxon>Thamnophis</taxon>
    </lineage>
</organism>
<keyword evidence="9" id="KW-0472">Membrane</keyword>
<keyword evidence="7" id="KW-0653">Protein transport</keyword>
<evidence type="ECO:0000256" key="4">
    <source>
        <dbReference type="ARBA" id="ARBA00022475"/>
    </source>
</evidence>
<proteinExistence type="predicted"/>
<evidence type="ECO:0000256" key="10">
    <source>
        <dbReference type="SAM" id="SignalP"/>
    </source>
</evidence>
<dbReference type="Proteomes" id="UP000504617">
    <property type="component" value="Unplaced"/>
</dbReference>
<evidence type="ECO:0000313" key="11">
    <source>
        <dbReference type="Proteomes" id="UP000504617"/>
    </source>
</evidence>
<evidence type="ECO:0000256" key="7">
    <source>
        <dbReference type="ARBA" id="ARBA00022927"/>
    </source>
</evidence>
<feature type="signal peptide" evidence="10">
    <location>
        <begin position="1"/>
        <end position="19"/>
    </location>
</feature>
<dbReference type="GO" id="GO:0030139">
    <property type="term" value="C:endocytic vesicle"/>
    <property type="evidence" value="ECO:0007669"/>
    <property type="project" value="TreeGrafter"/>
</dbReference>
<keyword evidence="4" id="KW-1003">Cell membrane</keyword>
<comment type="subcellular location">
    <subcellularLocation>
        <location evidence="1">Cell membrane</location>
        <topology evidence="1">Single-pass type I membrane protein</topology>
    </subcellularLocation>
</comment>
<dbReference type="InterPro" id="IPR026112">
    <property type="entry name" value="AMN"/>
</dbReference>
<feature type="chain" id="PRO_5026947579" description="Protein amnionless" evidence="10">
    <location>
        <begin position="20"/>
        <end position="125"/>
    </location>
</feature>
<evidence type="ECO:0000256" key="5">
    <source>
        <dbReference type="ARBA" id="ARBA00022692"/>
    </source>
</evidence>
<evidence type="ECO:0000256" key="8">
    <source>
        <dbReference type="ARBA" id="ARBA00022989"/>
    </source>
</evidence>
<name>A0A6I9X874_9SAUR</name>
<dbReference type="PANTHER" id="PTHR14995:SF2">
    <property type="entry name" value="PROTEIN AMNIONLESS"/>
    <property type="match status" value="1"/>
</dbReference>
<dbReference type="GO" id="GO:0015031">
    <property type="term" value="P:protein transport"/>
    <property type="evidence" value="ECO:0007669"/>
    <property type="project" value="UniProtKB-KW"/>
</dbReference>